<keyword evidence="2" id="KW-0479">Metal-binding</keyword>
<organism evidence="10 11">
    <name type="scientific">Eimeria tenella</name>
    <name type="common">Coccidian parasite</name>
    <dbReference type="NCBI Taxonomy" id="5802"/>
    <lineage>
        <taxon>Eukaryota</taxon>
        <taxon>Sar</taxon>
        <taxon>Alveolata</taxon>
        <taxon>Apicomplexa</taxon>
        <taxon>Conoidasida</taxon>
        <taxon>Coccidia</taxon>
        <taxon>Eucoccidiorida</taxon>
        <taxon>Eimeriorina</taxon>
        <taxon>Eimeriidae</taxon>
        <taxon>Eimeria</taxon>
    </lineage>
</organism>
<keyword evidence="11" id="KW-1185">Reference proteome</keyword>
<dbReference type="InterPro" id="IPR004217">
    <property type="entry name" value="Tim10-like"/>
</dbReference>
<dbReference type="VEuPathDB" id="ToxoDB:ETH2_1042500"/>
<keyword evidence="4 8" id="KW-0653">Protein transport</keyword>
<comment type="subcellular location">
    <subcellularLocation>
        <location evidence="8">Mitochondrion inner membrane</location>
        <topology evidence="8">Peripheral membrane protein</topology>
        <orientation evidence="8">Intermembrane side</orientation>
    </subcellularLocation>
</comment>
<dbReference type="GO" id="GO:0046872">
    <property type="term" value="F:metal ion binding"/>
    <property type="evidence" value="ECO:0007669"/>
    <property type="project" value="UniProtKB-KW"/>
</dbReference>
<keyword evidence="8" id="KW-0143">Chaperone</keyword>
<reference evidence="10" key="1">
    <citation type="submission" date="2013-10" db="EMBL/GenBank/DDBJ databases">
        <title>Genomic analysis of the causative agents of coccidiosis in chickens.</title>
        <authorList>
            <person name="Reid A.J."/>
            <person name="Blake D."/>
            <person name="Billington K."/>
            <person name="Browne H."/>
            <person name="Dunn M."/>
            <person name="Hung S."/>
            <person name="Kawahara F."/>
            <person name="Miranda-Saavedra D."/>
            <person name="Mourier T."/>
            <person name="Nagra H."/>
            <person name="Otto T.D."/>
            <person name="Rawlings N."/>
            <person name="Sanchez A."/>
            <person name="Sanders M."/>
            <person name="Subramaniam C."/>
            <person name="Tay Y."/>
            <person name="Dear P."/>
            <person name="Doerig C."/>
            <person name="Gruber A."/>
            <person name="Parkinson J."/>
            <person name="Shirley M."/>
            <person name="Wan K.L."/>
            <person name="Berriman M."/>
            <person name="Tomley F."/>
            <person name="Pain A."/>
        </authorList>
    </citation>
    <scope>NUCLEOTIDE SEQUENCE [LARGE SCALE GENOMIC DNA]</scope>
    <source>
        <strain evidence="10">Houghton</strain>
    </source>
</reference>
<accession>U6KSZ9</accession>
<evidence type="ECO:0000256" key="8">
    <source>
        <dbReference type="RuleBase" id="RU367043"/>
    </source>
</evidence>
<evidence type="ECO:0000313" key="10">
    <source>
        <dbReference type="EMBL" id="CDJ39484.1"/>
    </source>
</evidence>
<proteinExistence type="inferred from homology"/>
<keyword evidence="5 8" id="KW-0811">Translocation</keyword>
<evidence type="ECO:0000259" key="9">
    <source>
        <dbReference type="Pfam" id="PF02953"/>
    </source>
</evidence>
<comment type="similarity">
    <text evidence="8">Belongs to the small Tim family.</text>
</comment>
<evidence type="ECO:0000256" key="1">
    <source>
        <dbReference type="ARBA" id="ARBA00022448"/>
    </source>
</evidence>
<dbReference type="PANTHER" id="PTHR13172">
    <property type="entry name" value="MITOCHONDRIAL IMPORT INNER MEMBRANE TRANSLOCASE SUBUNIT TIM9B"/>
    <property type="match status" value="1"/>
</dbReference>
<dbReference type="Pfam" id="PF02953">
    <property type="entry name" value="zf-Tim10_DDP"/>
    <property type="match status" value="1"/>
</dbReference>
<keyword evidence="7 8" id="KW-1015">Disulfide bond</keyword>
<dbReference type="VEuPathDB" id="ToxoDB:ETH_00016870"/>
<comment type="subunit">
    <text evidence="8">Heterohexamer.</text>
</comment>
<sequence>MAGAGSIPGLEELPGAERAAVQRELALLQLRDSMETYNGLVQRCFNECVSSFSSKTLEAKEQQCVAACVRKFLAFSARLGQRFAEKNVGAS</sequence>
<keyword evidence="8" id="KW-0999">Mitochondrion inner membrane</keyword>
<dbReference type="AlphaFoldDB" id="U6KSZ9"/>
<dbReference type="OMA" id="NEMVRHC"/>
<name>U6KSZ9_EIMTE</name>
<evidence type="ECO:0000256" key="6">
    <source>
        <dbReference type="ARBA" id="ARBA00023128"/>
    </source>
</evidence>
<keyword evidence="6 8" id="KW-0496">Mitochondrion</keyword>
<evidence type="ECO:0000256" key="5">
    <source>
        <dbReference type="ARBA" id="ARBA00023010"/>
    </source>
</evidence>
<dbReference type="InterPro" id="IPR050673">
    <property type="entry name" value="Mito_inner_translocase_sub"/>
</dbReference>
<dbReference type="GO" id="GO:0015031">
    <property type="term" value="P:protein transport"/>
    <property type="evidence" value="ECO:0007669"/>
    <property type="project" value="UniProtKB-KW"/>
</dbReference>
<dbReference type="OrthoDB" id="1551503at2759"/>
<comment type="function">
    <text evidence="8">Mitochondrial intermembrane chaperone that participates in the import and insertion of some multi-pass transmembrane proteins into the mitochondrial inner membrane. Also required for the transfer of beta-barrel precursors from the TOM complex to the sorting and assembly machinery (SAM complex) of the outer membrane. Acts as a chaperone-like protein that protects the hydrophobic precursors from aggregation and guide them through the mitochondrial intermembrane space.</text>
</comment>
<dbReference type="GeneID" id="25252528"/>
<evidence type="ECO:0000256" key="3">
    <source>
        <dbReference type="ARBA" id="ARBA00022833"/>
    </source>
</evidence>
<keyword evidence="3" id="KW-0862">Zinc</keyword>
<evidence type="ECO:0000256" key="4">
    <source>
        <dbReference type="ARBA" id="ARBA00022927"/>
    </source>
</evidence>
<reference evidence="10" key="2">
    <citation type="submission" date="2013-10" db="EMBL/GenBank/DDBJ databases">
        <authorList>
            <person name="Aslett M."/>
        </authorList>
    </citation>
    <scope>NUCLEOTIDE SEQUENCE [LARGE SCALE GENOMIC DNA]</scope>
    <source>
        <strain evidence="10">Houghton</strain>
    </source>
</reference>
<keyword evidence="8" id="KW-0472">Membrane</keyword>
<comment type="domain">
    <text evidence="8">The twin CX3C motif contains 4 conserved Cys residues that form 2 disulfide bonds in the mitochondrial intermembrane space.</text>
</comment>
<protein>
    <recommendedName>
        <fullName evidence="8">Mitochondrial import inner membrane translocase subunit</fullName>
    </recommendedName>
</protein>
<evidence type="ECO:0000313" key="11">
    <source>
        <dbReference type="Proteomes" id="UP000030747"/>
    </source>
</evidence>
<dbReference type="Proteomes" id="UP000030747">
    <property type="component" value="Unassembled WGS sequence"/>
</dbReference>
<dbReference type="GO" id="GO:0005743">
    <property type="term" value="C:mitochondrial inner membrane"/>
    <property type="evidence" value="ECO:0007669"/>
    <property type="project" value="UniProtKB-SubCell"/>
</dbReference>
<dbReference type="Gene3D" id="1.10.287.810">
    <property type="entry name" value="Mitochondrial import inner membrane translocase subunit tim13 like domains"/>
    <property type="match status" value="1"/>
</dbReference>
<keyword evidence="1 8" id="KW-0813">Transport</keyword>
<dbReference type="EMBL" id="HG674448">
    <property type="protein sequence ID" value="CDJ39484.1"/>
    <property type="molecule type" value="Genomic_DNA"/>
</dbReference>
<dbReference type="InterPro" id="IPR035427">
    <property type="entry name" value="Tim10-like_dom_sf"/>
</dbReference>
<dbReference type="RefSeq" id="XP_013230239.1">
    <property type="nucleotide sequence ID" value="XM_013374785.1"/>
</dbReference>
<dbReference type="SUPFAM" id="SSF144122">
    <property type="entry name" value="Tim10-like"/>
    <property type="match status" value="1"/>
</dbReference>
<feature type="domain" description="Tim10-like" evidence="9">
    <location>
        <begin position="26"/>
        <end position="85"/>
    </location>
</feature>
<evidence type="ECO:0000256" key="7">
    <source>
        <dbReference type="ARBA" id="ARBA00023157"/>
    </source>
</evidence>
<evidence type="ECO:0000256" key="2">
    <source>
        <dbReference type="ARBA" id="ARBA00022723"/>
    </source>
</evidence>
<gene>
    <name evidence="10" type="ORF">ETH_00016870</name>
</gene>